<dbReference type="PROSITE" id="PS50109">
    <property type="entry name" value="HIS_KIN"/>
    <property type="match status" value="1"/>
</dbReference>
<evidence type="ECO:0000256" key="2">
    <source>
        <dbReference type="ARBA" id="ARBA00012438"/>
    </source>
</evidence>
<keyword evidence="5" id="KW-0902">Two-component regulatory system</keyword>
<name>A0ABR8C9S4_9CYAN</name>
<protein>
    <recommendedName>
        <fullName evidence="2">histidine kinase</fullName>
        <ecNumber evidence="2">2.7.13.3</ecNumber>
    </recommendedName>
</protein>
<dbReference type="Pfam" id="PF00512">
    <property type="entry name" value="HisKA"/>
    <property type="match status" value="1"/>
</dbReference>
<keyword evidence="4" id="KW-0808">Transferase</keyword>
<comment type="caution">
    <text evidence="9">The sequence shown here is derived from an EMBL/GenBank/DDBJ whole genome shotgun (WGS) entry which is preliminary data.</text>
</comment>
<feature type="region of interest" description="Disordered" evidence="6">
    <location>
        <begin position="90"/>
        <end position="109"/>
    </location>
</feature>
<dbReference type="InterPro" id="IPR004358">
    <property type="entry name" value="Sig_transdc_His_kin-like_C"/>
</dbReference>
<keyword evidence="7" id="KW-0472">Membrane</keyword>
<dbReference type="Gene3D" id="3.30.565.10">
    <property type="entry name" value="Histidine kinase-like ATPase, C-terminal domain"/>
    <property type="match status" value="1"/>
</dbReference>
<dbReference type="InterPro" id="IPR036890">
    <property type="entry name" value="HATPase_C_sf"/>
</dbReference>
<keyword evidence="10" id="KW-1185">Reference proteome</keyword>
<dbReference type="RefSeq" id="WP_190577989.1">
    <property type="nucleotide sequence ID" value="NZ_CAWPQU010000004.1"/>
</dbReference>
<dbReference type="InterPro" id="IPR000014">
    <property type="entry name" value="PAS"/>
</dbReference>
<evidence type="ECO:0000256" key="7">
    <source>
        <dbReference type="SAM" id="Phobius"/>
    </source>
</evidence>
<dbReference type="CDD" id="cd00130">
    <property type="entry name" value="PAS"/>
    <property type="match status" value="1"/>
</dbReference>
<feature type="compositionally biased region" description="Polar residues" evidence="6">
    <location>
        <begin position="93"/>
        <end position="109"/>
    </location>
</feature>
<dbReference type="SMART" id="SM00387">
    <property type="entry name" value="HATPase_c"/>
    <property type="match status" value="1"/>
</dbReference>
<evidence type="ECO:0000313" key="10">
    <source>
        <dbReference type="Proteomes" id="UP000618445"/>
    </source>
</evidence>
<accession>A0ABR8C9S4</accession>
<dbReference type="CDD" id="cd16922">
    <property type="entry name" value="HATPase_EvgS-ArcB-TorS-like"/>
    <property type="match status" value="1"/>
</dbReference>
<dbReference type="InterPro" id="IPR003594">
    <property type="entry name" value="HATPase_dom"/>
</dbReference>
<feature type="domain" description="Histidine kinase" evidence="8">
    <location>
        <begin position="261"/>
        <end position="470"/>
    </location>
</feature>
<evidence type="ECO:0000256" key="5">
    <source>
        <dbReference type="ARBA" id="ARBA00023012"/>
    </source>
</evidence>
<dbReference type="InterPro" id="IPR005467">
    <property type="entry name" value="His_kinase_dom"/>
</dbReference>
<keyword evidence="7" id="KW-0812">Transmembrane</keyword>
<dbReference type="InterPro" id="IPR013656">
    <property type="entry name" value="PAS_4"/>
</dbReference>
<evidence type="ECO:0000259" key="8">
    <source>
        <dbReference type="PROSITE" id="PS50109"/>
    </source>
</evidence>
<dbReference type="Gene3D" id="1.10.287.130">
    <property type="match status" value="1"/>
</dbReference>
<reference evidence="9 10" key="1">
    <citation type="journal article" date="2020" name="ISME J.">
        <title>Comparative genomics reveals insights into cyanobacterial evolution and habitat adaptation.</title>
        <authorList>
            <person name="Chen M.Y."/>
            <person name="Teng W.K."/>
            <person name="Zhao L."/>
            <person name="Hu C.X."/>
            <person name="Zhou Y.K."/>
            <person name="Han B.P."/>
            <person name="Song L.R."/>
            <person name="Shu W.S."/>
        </authorList>
    </citation>
    <scope>NUCLEOTIDE SEQUENCE [LARGE SCALE GENOMIC DNA]</scope>
    <source>
        <strain evidence="9 10">FACHB-1050</strain>
    </source>
</reference>
<sequence length="504" mass="55827">MSSHSLRKSFLKGRISIYWLLLIPCVLQLIITWTAIYYLTSHFGKAISEILFNPRSIILLFGFPLILAMGLGALMLRWIKRSSHLGVSEANKDSLQNTSSTEEASEQQQVEMELKDSQSQLKAAYIEQSILLGAMTDVVLVRNREGRCLKIVKTQNINLKGTREEVLSKPIHEELPEEAANIILQTIQKALIAKQVVSCDYRLEIDGNEVWFASNISPLSEDTVIQISRNITERKLSELALAQAKEAAEAATKAKSDFLANMSHEIRTPMNGVLVMAQLLSTTELTEDQQDFVQTILESGDVLLTIINDILDFSKIESGMLKIEQREYALADVFQSACNLLNGQAKDKGISLQYQIHPDVPTNVIGDITRLRQILINIIGNAIKFTPEGSVSVVVSGNHLSEEDKEYQYELQVAVTDTGIGITGDRIANLFQAFMQADNSISRKYGGTGLGLAISKRLAELMGGTIWVESLGKVGGNPPLKWHSDLVTQGATFYFVIKVKLLTS</sequence>
<dbReference type="SUPFAM" id="SSF55785">
    <property type="entry name" value="PYP-like sensor domain (PAS domain)"/>
    <property type="match status" value="1"/>
</dbReference>
<dbReference type="Proteomes" id="UP000618445">
    <property type="component" value="Unassembled WGS sequence"/>
</dbReference>
<dbReference type="PANTHER" id="PTHR45339">
    <property type="entry name" value="HYBRID SIGNAL TRANSDUCTION HISTIDINE KINASE J"/>
    <property type="match status" value="1"/>
</dbReference>
<dbReference type="SUPFAM" id="SSF47384">
    <property type="entry name" value="Homodimeric domain of signal transducing histidine kinase"/>
    <property type="match status" value="1"/>
</dbReference>
<dbReference type="InterPro" id="IPR035965">
    <property type="entry name" value="PAS-like_dom_sf"/>
</dbReference>
<dbReference type="Pfam" id="PF02518">
    <property type="entry name" value="HATPase_c"/>
    <property type="match status" value="1"/>
</dbReference>
<dbReference type="EMBL" id="JACJQY010000012">
    <property type="protein sequence ID" value="MBD2317125.1"/>
    <property type="molecule type" value="Genomic_DNA"/>
</dbReference>
<keyword evidence="3" id="KW-0597">Phosphoprotein</keyword>
<dbReference type="EC" id="2.7.13.3" evidence="2"/>
<dbReference type="Gene3D" id="3.30.450.20">
    <property type="entry name" value="PAS domain"/>
    <property type="match status" value="1"/>
</dbReference>
<dbReference type="CDD" id="cd00082">
    <property type="entry name" value="HisKA"/>
    <property type="match status" value="1"/>
</dbReference>
<comment type="catalytic activity">
    <reaction evidence="1">
        <text>ATP + protein L-histidine = ADP + protein N-phospho-L-histidine.</text>
        <dbReference type="EC" id="2.7.13.3"/>
    </reaction>
</comment>
<dbReference type="PANTHER" id="PTHR45339:SF1">
    <property type="entry name" value="HYBRID SIGNAL TRANSDUCTION HISTIDINE KINASE J"/>
    <property type="match status" value="1"/>
</dbReference>
<dbReference type="InterPro" id="IPR003661">
    <property type="entry name" value="HisK_dim/P_dom"/>
</dbReference>
<evidence type="ECO:0000313" key="9">
    <source>
        <dbReference type="EMBL" id="MBD2317125.1"/>
    </source>
</evidence>
<gene>
    <name evidence="9" type="ORF">H6G05_09745</name>
</gene>
<keyword evidence="7" id="KW-1133">Transmembrane helix</keyword>
<organism evidence="9 10">
    <name type="scientific">Phormidium tenue FACHB-1050</name>
    <dbReference type="NCBI Taxonomy" id="2692857"/>
    <lineage>
        <taxon>Bacteria</taxon>
        <taxon>Bacillati</taxon>
        <taxon>Cyanobacteriota</taxon>
        <taxon>Cyanophyceae</taxon>
        <taxon>Oscillatoriophycideae</taxon>
        <taxon>Oscillatoriales</taxon>
        <taxon>Oscillatoriaceae</taxon>
        <taxon>Phormidium</taxon>
    </lineage>
</organism>
<dbReference type="Pfam" id="PF08448">
    <property type="entry name" value="PAS_4"/>
    <property type="match status" value="1"/>
</dbReference>
<dbReference type="SUPFAM" id="SSF55874">
    <property type="entry name" value="ATPase domain of HSP90 chaperone/DNA topoisomerase II/histidine kinase"/>
    <property type="match status" value="1"/>
</dbReference>
<evidence type="ECO:0000256" key="6">
    <source>
        <dbReference type="SAM" id="MobiDB-lite"/>
    </source>
</evidence>
<evidence type="ECO:0000256" key="3">
    <source>
        <dbReference type="ARBA" id="ARBA00022553"/>
    </source>
</evidence>
<dbReference type="SMART" id="SM00388">
    <property type="entry name" value="HisKA"/>
    <property type="match status" value="1"/>
</dbReference>
<dbReference type="PRINTS" id="PR00344">
    <property type="entry name" value="BCTRLSENSOR"/>
</dbReference>
<evidence type="ECO:0000256" key="4">
    <source>
        <dbReference type="ARBA" id="ARBA00022777"/>
    </source>
</evidence>
<dbReference type="InterPro" id="IPR036097">
    <property type="entry name" value="HisK_dim/P_sf"/>
</dbReference>
<keyword evidence="4" id="KW-0418">Kinase</keyword>
<evidence type="ECO:0000256" key="1">
    <source>
        <dbReference type="ARBA" id="ARBA00000085"/>
    </source>
</evidence>
<feature type="transmembrane region" description="Helical" evidence="7">
    <location>
        <begin position="57"/>
        <end position="76"/>
    </location>
</feature>
<proteinExistence type="predicted"/>
<feature type="transmembrane region" description="Helical" evidence="7">
    <location>
        <begin position="17"/>
        <end position="37"/>
    </location>
</feature>